<protein>
    <submittedName>
        <fullName evidence="1">Uncharacterized protein</fullName>
    </submittedName>
</protein>
<dbReference type="Proteomes" id="UP000232688">
    <property type="component" value="Unassembled WGS sequence"/>
</dbReference>
<gene>
    <name evidence="1" type="ORF">RhiirA1_450166</name>
</gene>
<reference evidence="1 2" key="1">
    <citation type="submission" date="2017-10" db="EMBL/GenBank/DDBJ databases">
        <title>Extensive intraspecific genome diversity in a model arbuscular mycorrhizal fungus.</title>
        <authorList>
            <person name="Chen E.C.H."/>
            <person name="Morin E."/>
            <person name="Baudet D."/>
            <person name="Noel J."/>
            <person name="Ndikumana S."/>
            <person name="Charron P."/>
            <person name="St-Onge C."/>
            <person name="Giorgi J."/>
            <person name="Grigoriev I.V."/>
            <person name="Roux C."/>
            <person name="Martin F.M."/>
            <person name="Corradi N."/>
        </authorList>
    </citation>
    <scope>NUCLEOTIDE SEQUENCE [LARGE SCALE GENOMIC DNA]</scope>
    <source>
        <strain evidence="1 2">A1</strain>
    </source>
</reference>
<proteinExistence type="predicted"/>
<dbReference type="VEuPathDB" id="FungiDB:RhiirA1_450166"/>
<dbReference type="VEuPathDB" id="FungiDB:FUN_011044"/>
<comment type="caution">
    <text evidence="1">The sequence shown here is derived from an EMBL/GenBank/DDBJ whole genome shotgun (WGS) entry which is preliminary data.</text>
</comment>
<accession>A0A2N0SFD3</accession>
<sequence>MLVPLVHSKQHPYTNLINQITMWTQFAHLQYYSEYNQKVLNIFQKESRILSLEHTFSFSDTGEEFRSLFQNYSMTNAEIRKVKQYYATALDLAINDIGVISDRIQKYGKLRTKSGVLIGSKLANRKGDIARNNYSIAAKLLVDKNAHLPRAPVDFEKREFYGQIFFYFVHELNNELSMLAFVVINVAAIDRCVGFLEIAANQYIIIDRENWVTFR</sequence>
<dbReference type="AlphaFoldDB" id="A0A2N0SFD3"/>
<evidence type="ECO:0000313" key="2">
    <source>
        <dbReference type="Proteomes" id="UP000232688"/>
    </source>
</evidence>
<dbReference type="VEuPathDB" id="FungiDB:RhiirFUN_018427"/>
<dbReference type="EMBL" id="LLXH01000057">
    <property type="protein sequence ID" value="PKC74265.1"/>
    <property type="molecule type" value="Genomic_DNA"/>
</dbReference>
<name>A0A2N0SFD3_9GLOM</name>
<organism evidence="1 2">
    <name type="scientific">Rhizophagus irregularis</name>
    <dbReference type="NCBI Taxonomy" id="588596"/>
    <lineage>
        <taxon>Eukaryota</taxon>
        <taxon>Fungi</taxon>
        <taxon>Fungi incertae sedis</taxon>
        <taxon>Mucoromycota</taxon>
        <taxon>Glomeromycotina</taxon>
        <taxon>Glomeromycetes</taxon>
        <taxon>Glomerales</taxon>
        <taxon>Glomeraceae</taxon>
        <taxon>Rhizophagus</taxon>
    </lineage>
</organism>
<reference evidence="1 2" key="2">
    <citation type="submission" date="2017-10" db="EMBL/GenBank/DDBJ databases">
        <title>Genome analyses suggest a sexual origin of heterokaryosis in a supposedly ancient asexual fungus.</title>
        <authorList>
            <person name="Corradi N."/>
            <person name="Sedzielewska K."/>
            <person name="Noel J."/>
            <person name="Charron P."/>
            <person name="Farinelli L."/>
            <person name="Marton T."/>
            <person name="Kruger M."/>
            <person name="Pelin A."/>
            <person name="Brachmann A."/>
            <person name="Corradi N."/>
        </authorList>
    </citation>
    <scope>NUCLEOTIDE SEQUENCE [LARGE SCALE GENOMIC DNA]</scope>
    <source>
        <strain evidence="1 2">A1</strain>
    </source>
</reference>
<evidence type="ECO:0000313" key="1">
    <source>
        <dbReference type="EMBL" id="PKC74265.1"/>
    </source>
</evidence>